<keyword evidence="5" id="KW-0067">ATP-binding</keyword>
<dbReference type="InterPro" id="IPR025110">
    <property type="entry name" value="AMP-bd_C"/>
</dbReference>
<keyword evidence="4" id="KW-0547">Nucleotide-binding</keyword>
<comment type="similarity">
    <text evidence="1">Belongs to the ATP-dependent AMP-binding enzyme family.</text>
</comment>
<name>A0A1T0AVH7_9PAST</name>
<evidence type="ECO:0000259" key="6">
    <source>
        <dbReference type="Pfam" id="PF00501"/>
    </source>
</evidence>
<dbReference type="InterPro" id="IPR045851">
    <property type="entry name" value="AMP-bd_C_sf"/>
</dbReference>
<dbReference type="InterPro" id="IPR010192">
    <property type="entry name" value="MenE"/>
</dbReference>
<dbReference type="Pfam" id="PF00501">
    <property type="entry name" value="AMP-binding"/>
    <property type="match status" value="1"/>
</dbReference>
<dbReference type="NCBIfam" id="TIGR01923">
    <property type="entry name" value="menE"/>
    <property type="match status" value="1"/>
</dbReference>
<reference evidence="8 9" key="1">
    <citation type="submission" date="2017-02" db="EMBL/GenBank/DDBJ databases">
        <title>Draft genome sequence of Haemophilus felis CCUG 31170 type strain.</title>
        <authorList>
            <person name="Engstrom-Jakobsson H."/>
            <person name="Salva-Serra F."/>
            <person name="Thorell K."/>
            <person name="Gonzales-Siles L."/>
            <person name="Karlsson R."/>
            <person name="Boulund F."/>
            <person name="Engstrand L."/>
            <person name="Kristiansson E."/>
            <person name="Moore E."/>
        </authorList>
    </citation>
    <scope>NUCLEOTIDE SEQUENCE [LARGE SCALE GENOMIC DNA]</scope>
    <source>
        <strain evidence="8 9">CCUG 31170</strain>
    </source>
</reference>
<dbReference type="PROSITE" id="PS00455">
    <property type="entry name" value="AMP_BINDING"/>
    <property type="match status" value="1"/>
</dbReference>
<dbReference type="InterPro" id="IPR042099">
    <property type="entry name" value="ANL_N_sf"/>
</dbReference>
<protein>
    <submittedName>
        <fullName evidence="8">O-succinylbenzoate--CoA ligase</fullName>
    </submittedName>
</protein>
<dbReference type="Pfam" id="PF13193">
    <property type="entry name" value="AMP-binding_C"/>
    <property type="match status" value="1"/>
</dbReference>
<feature type="domain" description="AMP-dependent synthetase/ligase" evidence="6">
    <location>
        <begin position="13"/>
        <end position="328"/>
    </location>
</feature>
<organism evidence="8 9">
    <name type="scientific">[Haemophilus] felis</name>
    <dbReference type="NCBI Taxonomy" id="123822"/>
    <lineage>
        <taxon>Bacteria</taxon>
        <taxon>Pseudomonadati</taxon>
        <taxon>Pseudomonadota</taxon>
        <taxon>Gammaproteobacteria</taxon>
        <taxon>Pasteurellales</taxon>
        <taxon>Pasteurellaceae</taxon>
    </lineage>
</organism>
<dbReference type="GO" id="GO:0006631">
    <property type="term" value="P:fatty acid metabolic process"/>
    <property type="evidence" value="ECO:0007669"/>
    <property type="project" value="TreeGrafter"/>
</dbReference>
<dbReference type="PANTHER" id="PTHR43201">
    <property type="entry name" value="ACYL-COA SYNTHETASE"/>
    <property type="match status" value="1"/>
</dbReference>
<evidence type="ECO:0000256" key="1">
    <source>
        <dbReference type="ARBA" id="ARBA00006432"/>
    </source>
</evidence>
<dbReference type="NCBIfam" id="NF006539">
    <property type="entry name" value="PRK09029.1"/>
    <property type="match status" value="1"/>
</dbReference>
<dbReference type="Gene3D" id="3.40.50.12780">
    <property type="entry name" value="N-terminal domain of ligase-like"/>
    <property type="match status" value="1"/>
</dbReference>
<dbReference type="Proteomes" id="UP000190023">
    <property type="component" value="Unassembled WGS sequence"/>
</dbReference>
<dbReference type="GO" id="GO:0009234">
    <property type="term" value="P:menaquinone biosynthetic process"/>
    <property type="evidence" value="ECO:0007669"/>
    <property type="project" value="UniProtKB-KW"/>
</dbReference>
<dbReference type="GO" id="GO:0005524">
    <property type="term" value="F:ATP binding"/>
    <property type="evidence" value="ECO:0007669"/>
    <property type="project" value="UniProtKB-KW"/>
</dbReference>
<dbReference type="SUPFAM" id="SSF56801">
    <property type="entry name" value="Acetyl-CoA synthetase-like"/>
    <property type="match status" value="1"/>
</dbReference>
<evidence type="ECO:0000259" key="7">
    <source>
        <dbReference type="Pfam" id="PF13193"/>
    </source>
</evidence>
<proteinExistence type="inferred from homology"/>
<dbReference type="GO" id="GO:0031956">
    <property type="term" value="F:medium-chain fatty acid-CoA ligase activity"/>
    <property type="evidence" value="ECO:0007669"/>
    <property type="project" value="TreeGrafter"/>
</dbReference>
<evidence type="ECO:0000313" key="9">
    <source>
        <dbReference type="Proteomes" id="UP000190023"/>
    </source>
</evidence>
<accession>A0A1T0AVH7</accession>
<evidence type="ECO:0000256" key="4">
    <source>
        <dbReference type="ARBA" id="ARBA00022741"/>
    </source>
</evidence>
<evidence type="ECO:0000313" key="8">
    <source>
        <dbReference type="EMBL" id="OOS01022.1"/>
    </source>
</evidence>
<keyword evidence="2" id="KW-0474">Menaquinone biosynthesis</keyword>
<dbReference type="STRING" id="123822.B0188_10370"/>
<dbReference type="PANTHER" id="PTHR43201:SF5">
    <property type="entry name" value="MEDIUM-CHAIN ACYL-COA LIGASE ACSF2, MITOCHONDRIAL"/>
    <property type="match status" value="1"/>
</dbReference>
<evidence type="ECO:0000256" key="5">
    <source>
        <dbReference type="ARBA" id="ARBA00022840"/>
    </source>
</evidence>
<evidence type="ECO:0000256" key="3">
    <source>
        <dbReference type="ARBA" id="ARBA00022598"/>
    </source>
</evidence>
<dbReference type="InterPro" id="IPR020845">
    <property type="entry name" value="AMP-binding_CS"/>
</dbReference>
<dbReference type="EMBL" id="MUYB01000051">
    <property type="protein sequence ID" value="OOS01022.1"/>
    <property type="molecule type" value="Genomic_DNA"/>
</dbReference>
<dbReference type="InterPro" id="IPR000873">
    <property type="entry name" value="AMP-dep_synth/lig_dom"/>
</dbReference>
<gene>
    <name evidence="8" type="ORF">B0188_10370</name>
</gene>
<feature type="domain" description="AMP-binding enzyme C-terminal" evidence="7">
    <location>
        <begin position="377"/>
        <end position="437"/>
    </location>
</feature>
<dbReference type="OrthoDB" id="9803968at2"/>
<evidence type="ECO:0000256" key="2">
    <source>
        <dbReference type="ARBA" id="ARBA00022428"/>
    </source>
</evidence>
<keyword evidence="9" id="KW-1185">Reference proteome</keyword>
<comment type="caution">
    <text evidence="8">The sequence shown here is derived from an EMBL/GenBank/DDBJ whole genome shotgun (WGS) entry which is preliminary data.</text>
</comment>
<dbReference type="AlphaFoldDB" id="A0A1T0AVH7"/>
<dbReference type="CDD" id="cd17630">
    <property type="entry name" value="OSB_MenE-like"/>
    <property type="match status" value="1"/>
</dbReference>
<keyword evidence="3 8" id="KW-0436">Ligase</keyword>
<dbReference type="GO" id="GO:0008756">
    <property type="term" value="F:o-succinylbenzoate-CoA ligase activity"/>
    <property type="evidence" value="ECO:0007669"/>
    <property type="project" value="InterPro"/>
</dbReference>
<dbReference type="Gene3D" id="3.30.300.30">
    <property type="match status" value="1"/>
</dbReference>
<sequence length="473" mass="53354">MFPWQQFALQPEFMNRIALRYAQGEVFTWQQLSSRINFVASQLVQQGITLKDSQHAVALCGKNDVNLLLLYLACIQLGVKVVVLNPALSLDKIQQYCQQANVQFFYAAHQLNLANISSLHIENSERFCEFQTLFSHEADFYRPATMTLTSGSTGQAKAVVHNLHAHLANAIGVCELMQFTAQDSWLLSLPLYHVSGQGIVWRWLTVGATLHLAEDDFYLSASQTTHLSLVPTQLQRLLNYWQQNPNLNRCTQHILLGGSHIPVSLTCQLSAFGVQSYSGYGMTEMASTVFAKPSDARAGVGQALRGREYCLVNGEVWLRGAGLAMGYWQNNQLFSLLNEQGWLATKDRAEWRDNELVLLGRLDNMFISGGENIQPEEIEALLLQHGKVKQIVVLPKQDPEFGQRPVAFVEFFMPFSAQLVAELQAWIVDKIERFKQPIAYFPLPIAQTQQDNIKLSRQALQLEFKNLLGITHE</sequence>